<comment type="similarity">
    <text evidence="1">Belongs to the aspartokinase family.</text>
</comment>
<accession>A0A0D6PD78</accession>
<dbReference type="SUPFAM" id="SSF55021">
    <property type="entry name" value="ACT-like"/>
    <property type="match status" value="1"/>
</dbReference>
<keyword evidence="3" id="KW-0808">Transferase</keyword>
<dbReference type="PANTHER" id="PTHR21499:SF3">
    <property type="entry name" value="ASPARTOKINASE"/>
    <property type="match status" value="1"/>
</dbReference>
<dbReference type="EMBL" id="BANC01000010">
    <property type="protein sequence ID" value="GAN78829.1"/>
    <property type="molecule type" value="Genomic_DNA"/>
</dbReference>
<dbReference type="InterPro" id="IPR045865">
    <property type="entry name" value="ACT-like_dom_sf"/>
</dbReference>
<dbReference type="InterPro" id="IPR036393">
    <property type="entry name" value="AceGlu_kinase-like_sf"/>
</dbReference>
<dbReference type="STRING" id="1120923.SAMN02746095_02359"/>
<evidence type="ECO:0000313" key="10">
    <source>
        <dbReference type="Proteomes" id="UP000032668"/>
    </source>
</evidence>
<dbReference type="OrthoDB" id="9799110at2"/>
<evidence type="ECO:0000256" key="7">
    <source>
        <dbReference type="ARBA" id="ARBA00047872"/>
    </source>
</evidence>
<keyword evidence="4" id="KW-0547">Nucleotide-binding</keyword>
<comment type="catalytic activity">
    <reaction evidence="7">
        <text>L-aspartate + ATP = 4-phospho-L-aspartate + ADP</text>
        <dbReference type="Rhea" id="RHEA:23776"/>
        <dbReference type="ChEBI" id="CHEBI:29991"/>
        <dbReference type="ChEBI" id="CHEBI:30616"/>
        <dbReference type="ChEBI" id="CHEBI:57535"/>
        <dbReference type="ChEBI" id="CHEBI:456216"/>
        <dbReference type="EC" id="2.7.2.4"/>
    </reaction>
</comment>
<organism evidence="9 10">
    <name type="scientific">Acidocella aminolytica 101 = DSM 11237</name>
    <dbReference type="NCBI Taxonomy" id="1120923"/>
    <lineage>
        <taxon>Bacteria</taxon>
        <taxon>Pseudomonadati</taxon>
        <taxon>Pseudomonadota</taxon>
        <taxon>Alphaproteobacteria</taxon>
        <taxon>Acetobacterales</taxon>
        <taxon>Acidocellaceae</taxon>
        <taxon>Acidocella</taxon>
    </lineage>
</organism>
<dbReference type="Gene3D" id="3.30.2130.10">
    <property type="entry name" value="VC0802-like"/>
    <property type="match status" value="1"/>
</dbReference>
<dbReference type="EC" id="2.7.2.4" evidence="2"/>
<dbReference type="Proteomes" id="UP000032668">
    <property type="component" value="Unassembled WGS sequence"/>
</dbReference>
<sequence>MSIAPSVEKIGGTSISSTETVLANVLLGGRSGADLYNRIFVVSAYGGITDLLLDRKKKKPGDDMPSGLYACFTAEDSSVSWEEALTAVDAAMRAKNAEIFEGPERGIADSFVAGRIAGIRACIQDLDRLRGHGHFRLDEPLATLRELLAGFGEAHSAHNTTLLLRAKGVNACFVDLTGWDDQLWLDLDERIRIGLDDINFATTLPIVTGYARCKGGMVKQFDRGYTEMTFARLAVLTGAREAIIHKEFHLSSADPKLVGPDKARKIGQTNYEVADQLAGLGVEAIHPGAARGLRQAGISLRVRNTFDRYDDGTLISAHYHSDSPRIEIVTGLSDVTALEFFEHDMVGTKGYDAGILEVLTKHGAKIVSKASNANTITHYLAARPSVVRQVVADLEARFSNAEINAKRVSMVSIIGTDISQPGLELQAMQALQNAKVTVLAMQHQLRNVDVQFIVAQDQFDRTIQALHVALVESDTSDSTLASERPLARVA</sequence>
<protein>
    <recommendedName>
        <fullName evidence="2">aspartate kinase</fullName>
        <ecNumber evidence="2">2.7.2.4</ecNumber>
    </recommendedName>
</protein>
<reference evidence="9 10" key="1">
    <citation type="submission" date="2012-11" db="EMBL/GenBank/DDBJ databases">
        <title>Whole genome sequence of Acidocella aminolytica 101 = DSM 11237.</title>
        <authorList>
            <person name="Azuma Y."/>
            <person name="Higashiura N."/>
            <person name="Hirakawa H."/>
            <person name="Matsushita K."/>
        </authorList>
    </citation>
    <scope>NUCLEOTIDE SEQUENCE [LARGE SCALE GENOMIC DNA]</scope>
    <source>
        <strain evidence="10">101 / DSM 11237</strain>
    </source>
</reference>
<keyword evidence="5 9" id="KW-0418">Kinase</keyword>
<evidence type="ECO:0000256" key="3">
    <source>
        <dbReference type="ARBA" id="ARBA00022679"/>
    </source>
</evidence>
<dbReference type="Pfam" id="PF00696">
    <property type="entry name" value="AA_kinase"/>
    <property type="match status" value="1"/>
</dbReference>
<dbReference type="GO" id="GO:0009090">
    <property type="term" value="P:homoserine biosynthetic process"/>
    <property type="evidence" value="ECO:0007669"/>
    <property type="project" value="TreeGrafter"/>
</dbReference>
<dbReference type="SUPFAM" id="SSF53633">
    <property type="entry name" value="Carbamate kinase-like"/>
    <property type="match status" value="1"/>
</dbReference>
<evidence type="ECO:0000256" key="2">
    <source>
        <dbReference type="ARBA" id="ARBA00013059"/>
    </source>
</evidence>
<dbReference type="GO" id="GO:0005524">
    <property type="term" value="F:ATP binding"/>
    <property type="evidence" value="ECO:0007669"/>
    <property type="project" value="UniProtKB-KW"/>
</dbReference>
<keyword evidence="10" id="KW-1185">Reference proteome</keyword>
<keyword evidence="6" id="KW-0067">ATP-binding</keyword>
<evidence type="ECO:0000256" key="1">
    <source>
        <dbReference type="ARBA" id="ARBA00010122"/>
    </source>
</evidence>
<dbReference type="InterPro" id="IPR001048">
    <property type="entry name" value="Asp/Glu/Uridylate_kinase"/>
</dbReference>
<dbReference type="CDD" id="cd04910">
    <property type="entry name" value="ACT_AK-Ectoine_1"/>
    <property type="match status" value="1"/>
</dbReference>
<dbReference type="RefSeq" id="WP_048877321.1">
    <property type="nucleotide sequence ID" value="NZ_BANC01000010.1"/>
</dbReference>
<proteinExistence type="inferred from homology"/>
<comment type="caution">
    <text evidence="9">The sequence shown here is derived from an EMBL/GenBank/DDBJ whole genome shotgun (WGS) entry which is preliminary data.</text>
</comment>
<feature type="domain" description="Aspartate/glutamate/uridylate kinase" evidence="8">
    <location>
        <begin position="7"/>
        <end position="304"/>
    </location>
</feature>
<name>A0A0D6PD78_9PROT</name>
<gene>
    <name evidence="9" type="ORF">Aam_010_007</name>
</gene>
<dbReference type="GO" id="GO:0009089">
    <property type="term" value="P:lysine biosynthetic process via diaminopimelate"/>
    <property type="evidence" value="ECO:0007669"/>
    <property type="project" value="TreeGrafter"/>
</dbReference>
<evidence type="ECO:0000256" key="5">
    <source>
        <dbReference type="ARBA" id="ARBA00022777"/>
    </source>
</evidence>
<dbReference type="AlphaFoldDB" id="A0A0D6PD78"/>
<evidence type="ECO:0000256" key="6">
    <source>
        <dbReference type="ARBA" id="ARBA00022840"/>
    </source>
</evidence>
<evidence type="ECO:0000256" key="4">
    <source>
        <dbReference type="ARBA" id="ARBA00022741"/>
    </source>
</evidence>
<dbReference type="NCBIfam" id="NF006614">
    <property type="entry name" value="PRK09181.1"/>
    <property type="match status" value="1"/>
</dbReference>
<evidence type="ECO:0000259" key="8">
    <source>
        <dbReference type="Pfam" id="PF00696"/>
    </source>
</evidence>
<dbReference type="GO" id="GO:0004072">
    <property type="term" value="F:aspartate kinase activity"/>
    <property type="evidence" value="ECO:0007669"/>
    <property type="project" value="UniProtKB-EC"/>
</dbReference>
<dbReference type="Gene3D" id="3.40.1160.10">
    <property type="entry name" value="Acetylglutamate kinase-like"/>
    <property type="match status" value="1"/>
</dbReference>
<dbReference type="PANTHER" id="PTHR21499">
    <property type="entry name" value="ASPARTATE KINASE"/>
    <property type="match status" value="1"/>
</dbReference>
<dbReference type="GO" id="GO:0005829">
    <property type="term" value="C:cytosol"/>
    <property type="evidence" value="ECO:0007669"/>
    <property type="project" value="TreeGrafter"/>
</dbReference>
<evidence type="ECO:0000313" key="9">
    <source>
        <dbReference type="EMBL" id="GAN78829.1"/>
    </source>
</evidence>